<evidence type="ECO:0000256" key="4">
    <source>
        <dbReference type="SAM" id="SignalP"/>
    </source>
</evidence>
<dbReference type="GO" id="GO:0055085">
    <property type="term" value="P:transmembrane transport"/>
    <property type="evidence" value="ECO:0007669"/>
    <property type="project" value="InterPro"/>
</dbReference>
<feature type="signal peptide" evidence="4">
    <location>
        <begin position="1"/>
        <end position="22"/>
    </location>
</feature>
<evidence type="ECO:0000256" key="3">
    <source>
        <dbReference type="ARBA" id="ARBA00022729"/>
    </source>
</evidence>
<dbReference type="AlphaFoldDB" id="A0AAE2ZGU8"/>
<organism evidence="5 6">
    <name type="scientific">Flavimaribacter sediminis</name>
    <dbReference type="NCBI Taxonomy" id="2865987"/>
    <lineage>
        <taxon>Bacteria</taxon>
        <taxon>Pseudomonadati</taxon>
        <taxon>Pseudomonadota</taxon>
        <taxon>Alphaproteobacteria</taxon>
        <taxon>Hyphomicrobiales</taxon>
        <taxon>Rhizobiaceae</taxon>
        <taxon>Flavimaribacter</taxon>
    </lineage>
</organism>
<dbReference type="PANTHER" id="PTHR33376:SF7">
    <property type="entry name" value="C4-DICARBOXYLATE-BINDING PROTEIN DCTB"/>
    <property type="match status" value="1"/>
</dbReference>
<dbReference type="InterPro" id="IPR018389">
    <property type="entry name" value="DctP_fam"/>
</dbReference>
<dbReference type="PANTHER" id="PTHR33376">
    <property type="match status" value="1"/>
</dbReference>
<evidence type="ECO:0000256" key="1">
    <source>
        <dbReference type="ARBA" id="ARBA00009023"/>
    </source>
</evidence>
<keyword evidence="3 4" id="KW-0732">Signal</keyword>
<accession>A0AAE2ZGU8</accession>
<dbReference type="Proteomes" id="UP001196509">
    <property type="component" value="Unassembled WGS sequence"/>
</dbReference>
<gene>
    <name evidence="5" type="primary">dctP</name>
    <name evidence="5" type="ORF">K1W69_01970</name>
</gene>
<protein>
    <submittedName>
        <fullName evidence="5">TRAP transporter substrate-binding protein DctP</fullName>
    </submittedName>
</protein>
<dbReference type="Gene3D" id="3.40.190.170">
    <property type="entry name" value="Bacterial extracellular solute-binding protein, family 7"/>
    <property type="match status" value="1"/>
</dbReference>
<dbReference type="NCBIfam" id="NF037995">
    <property type="entry name" value="TRAP_S1"/>
    <property type="match status" value="1"/>
</dbReference>
<dbReference type="InterPro" id="IPR038404">
    <property type="entry name" value="TRAP_DctP_sf"/>
</dbReference>
<name>A0AAE2ZGU8_9HYPH</name>
<evidence type="ECO:0000256" key="2">
    <source>
        <dbReference type="ARBA" id="ARBA00022448"/>
    </source>
</evidence>
<feature type="chain" id="PRO_5041933902" evidence="4">
    <location>
        <begin position="23"/>
        <end position="330"/>
    </location>
</feature>
<dbReference type="RefSeq" id="WP_220226653.1">
    <property type="nucleotide sequence ID" value="NZ_JAICBX010000001.1"/>
</dbReference>
<comment type="similarity">
    <text evidence="1">Belongs to the bacterial solute-binding protein 7 family.</text>
</comment>
<keyword evidence="6" id="KW-1185">Reference proteome</keyword>
<dbReference type="GO" id="GO:0015740">
    <property type="term" value="P:C4-dicarboxylate transport"/>
    <property type="evidence" value="ECO:0007669"/>
    <property type="project" value="TreeGrafter"/>
</dbReference>
<keyword evidence="2" id="KW-0813">Transport</keyword>
<evidence type="ECO:0000313" key="6">
    <source>
        <dbReference type="Proteomes" id="UP001196509"/>
    </source>
</evidence>
<sequence>MKILTAGLAGAILMSVSLGAVAQDMTLKASHQFPGGKGDARDEMVQILAKEIEAADVGLKVQVYPGQSLYKAREQWGALTKGQLDFTSFPLDYASGRVPQFSVTLMPGLVRNHDRAKRLNDSPFMEDIKALIEENGAMVIADAWLSGAFASKSNCITSPESISGQVTRAAGPAFEQMLVGAGASIASMPSSEIYTGMQTGVLDAANTSSGSFVSYRLFEQVKCLTAPGENALWFMYEPLLVSMDTWNKLNDEQKAAVLAAGQKAEEYFDSQARDLDARMVDTFKQAGVEITEMSPEDYEQWLAIAKETSYKEFANVDGGQELIEKALAVD</sequence>
<evidence type="ECO:0000313" key="5">
    <source>
        <dbReference type="EMBL" id="MBW8635936.1"/>
    </source>
</evidence>
<reference evidence="5" key="1">
    <citation type="submission" date="2021-08" db="EMBL/GenBank/DDBJ databases">
        <title>Hoeflea bacterium WL0058 sp. nov., isolated from the sediment.</title>
        <authorList>
            <person name="Wang L."/>
            <person name="Zhang D."/>
        </authorList>
    </citation>
    <scope>NUCLEOTIDE SEQUENCE</scope>
    <source>
        <strain evidence="5">WL0058</strain>
    </source>
</reference>
<proteinExistence type="inferred from homology"/>
<dbReference type="Pfam" id="PF03480">
    <property type="entry name" value="DctP"/>
    <property type="match status" value="1"/>
</dbReference>
<dbReference type="EMBL" id="JAICBX010000001">
    <property type="protein sequence ID" value="MBW8635936.1"/>
    <property type="molecule type" value="Genomic_DNA"/>
</dbReference>
<comment type="caution">
    <text evidence="5">The sequence shown here is derived from an EMBL/GenBank/DDBJ whole genome shotgun (WGS) entry which is preliminary data.</text>
</comment>